<evidence type="ECO:0000313" key="1">
    <source>
        <dbReference type="EMBL" id="MVQ29752.1"/>
    </source>
</evidence>
<dbReference type="EMBL" id="WSEL01000003">
    <property type="protein sequence ID" value="MVQ29752.1"/>
    <property type="molecule type" value="Genomic_DNA"/>
</dbReference>
<organism evidence="1 2">
    <name type="scientific">Ramlibacter pinisoli</name>
    <dbReference type="NCBI Taxonomy" id="2682844"/>
    <lineage>
        <taxon>Bacteria</taxon>
        <taxon>Pseudomonadati</taxon>
        <taxon>Pseudomonadota</taxon>
        <taxon>Betaproteobacteria</taxon>
        <taxon>Burkholderiales</taxon>
        <taxon>Comamonadaceae</taxon>
        <taxon>Ramlibacter</taxon>
    </lineage>
</organism>
<protein>
    <submittedName>
        <fullName evidence="1">Flagellar basal body protein</fullName>
    </submittedName>
</protein>
<evidence type="ECO:0000313" key="2">
    <source>
        <dbReference type="Proteomes" id="UP000469385"/>
    </source>
</evidence>
<dbReference type="RefSeq" id="WP_157397724.1">
    <property type="nucleotide sequence ID" value="NZ_WSEL01000003.1"/>
</dbReference>
<dbReference type="Proteomes" id="UP000469385">
    <property type="component" value="Unassembled WGS sequence"/>
</dbReference>
<name>A0A6N8ISP1_9BURK</name>
<accession>A0A6N8ISP1</accession>
<keyword evidence="1" id="KW-0282">Flagellum</keyword>
<sequence length="127" mass="13215">MSGSVEAVTTAVLSVALDAASLRHQAIAANISRAGVQGTTPLALAFESQLDQAREELATAGVLRRDTVAALHPELEPALDAAGQPVLQSVDEQMTQLARNAVHYQALLQGLSRHLGVLALAASEGRK</sequence>
<keyword evidence="2" id="KW-1185">Reference proteome</keyword>
<reference evidence="1 2" key="1">
    <citation type="submission" date="2019-12" db="EMBL/GenBank/DDBJ databases">
        <authorList>
            <person name="Huq M.A."/>
        </authorList>
    </citation>
    <scope>NUCLEOTIDE SEQUENCE [LARGE SCALE GENOMIC DNA]</scope>
    <source>
        <strain evidence="1 2">MAH-25</strain>
    </source>
</reference>
<proteinExistence type="predicted"/>
<gene>
    <name evidence="1" type="ORF">GON04_09850</name>
</gene>
<keyword evidence="1" id="KW-0969">Cilium</keyword>
<dbReference type="AlphaFoldDB" id="A0A6N8ISP1"/>
<comment type="caution">
    <text evidence="1">The sequence shown here is derived from an EMBL/GenBank/DDBJ whole genome shotgun (WGS) entry which is preliminary data.</text>
</comment>
<keyword evidence="1" id="KW-0966">Cell projection</keyword>